<dbReference type="AlphaFoldDB" id="A0A9W6NZR6"/>
<evidence type="ECO:0000313" key="2">
    <source>
        <dbReference type="Proteomes" id="UP001143463"/>
    </source>
</evidence>
<keyword evidence="2" id="KW-1185">Reference proteome</keyword>
<name>A0A9W6NZR6_9PSEU</name>
<reference evidence="1" key="1">
    <citation type="journal article" date="2014" name="Int. J. Syst. Evol. Microbiol.">
        <title>Complete genome sequence of Corynebacterium casei LMG S-19264T (=DSM 44701T), isolated from a smear-ripened cheese.</title>
        <authorList>
            <consortium name="US DOE Joint Genome Institute (JGI-PGF)"/>
            <person name="Walter F."/>
            <person name="Albersmeier A."/>
            <person name="Kalinowski J."/>
            <person name="Ruckert C."/>
        </authorList>
    </citation>
    <scope>NUCLEOTIDE SEQUENCE</scope>
    <source>
        <strain evidence="1">VKM Ac-1069</strain>
    </source>
</reference>
<sequence length="67" mass="7129">MSSTHSGTPPQARDLFRAAFTPGLPVDSEIVPGAGHCLDHHRIGAALHLRQLAFARDCTTRVPTPTA</sequence>
<evidence type="ECO:0008006" key="3">
    <source>
        <dbReference type="Google" id="ProtNLM"/>
    </source>
</evidence>
<dbReference type="RefSeq" id="WP_037048896.1">
    <property type="nucleotide sequence ID" value="NZ_BAAAUZ010000003.1"/>
</dbReference>
<accession>A0A9W6NZR6</accession>
<dbReference type="EMBL" id="BSFQ01000042">
    <property type="protein sequence ID" value="GLL15184.1"/>
    <property type="molecule type" value="Genomic_DNA"/>
</dbReference>
<dbReference type="Proteomes" id="UP001143463">
    <property type="component" value="Unassembled WGS sequence"/>
</dbReference>
<protein>
    <recommendedName>
        <fullName evidence="3">Alpha/beta hydrolase family protein</fullName>
    </recommendedName>
</protein>
<gene>
    <name evidence="1" type="ORF">GCM10017577_63330</name>
</gene>
<comment type="caution">
    <text evidence="1">The sequence shown here is derived from an EMBL/GenBank/DDBJ whole genome shotgun (WGS) entry which is preliminary data.</text>
</comment>
<evidence type="ECO:0000313" key="1">
    <source>
        <dbReference type="EMBL" id="GLL15184.1"/>
    </source>
</evidence>
<proteinExistence type="predicted"/>
<reference evidence="1" key="2">
    <citation type="submission" date="2023-01" db="EMBL/GenBank/DDBJ databases">
        <authorList>
            <person name="Sun Q."/>
            <person name="Evtushenko L."/>
        </authorList>
    </citation>
    <scope>NUCLEOTIDE SEQUENCE</scope>
    <source>
        <strain evidence="1">VKM Ac-1069</strain>
    </source>
</reference>
<organism evidence="1 2">
    <name type="scientific">Pseudonocardia halophobica</name>
    <dbReference type="NCBI Taxonomy" id="29401"/>
    <lineage>
        <taxon>Bacteria</taxon>
        <taxon>Bacillati</taxon>
        <taxon>Actinomycetota</taxon>
        <taxon>Actinomycetes</taxon>
        <taxon>Pseudonocardiales</taxon>
        <taxon>Pseudonocardiaceae</taxon>
        <taxon>Pseudonocardia</taxon>
    </lineage>
</organism>